<evidence type="ECO:0000313" key="1">
    <source>
        <dbReference type="EMBL" id="ASA21181.1"/>
    </source>
</evidence>
<reference evidence="1 2" key="1">
    <citation type="submission" date="2017-06" db="EMBL/GenBank/DDBJ databases">
        <title>Complete genome sequence of Paenibacillus donghaensis KCTC 13049T isolated from East Sea sediment, South Korea.</title>
        <authorList>
            <person name="Jung B.K."/>
            <person name="Hong S.-J."/>
            <person name="Shin J.-H."/>
        </authorList>
    </citation>
    <scope>NUCLEOTIDE SEQUENCE [LARGE SCALE GENOMIC DNA]</scope>
    <source>
        <strain evidence="1 2">KCTC 13049</strain>
    </source>
</reference>
<evidence type="ECO:0000313" key="2">
    <source>
        <dbReference type="Proteomes" id="UP000249890"/>
    </source>
</evidence>
<sequence>MWNERIISLAPKVLPDIRLFTIAAREDIVLKARAGGLPWWSTDAEQAEEEIQENPQLQQELLAYTDAAGVGKESVRTILDTFI</sequence>
<keyword evidence="2" id="KW-1185">Reference proteome</keyword>
<protein>
    <submittedName>
        <fullName evidence="1">Uncharacterized protein</fullName>
    </submittedName>
</protein>
<dbReference type="AlphaFoldDB" id="A0A2Z2KM97"/>
<accession>A0A2Z2KM97</accession>
<organism evidence="1 2">
    <name type="scientific">Paenibacillus donghaensis</name>
    <dbReference type="NCBI Taxonomy" id="414771"/>
    <lineage>
        <taxon>Bacteria</taxon>
        <taxon>Bacillati</taxon>
        <taxon>Bacillota</taxon>
        <taxon>Bacilli</taxon>
        <taxon>Bacillales</taxon>
        <taxon>Paenibacillaceae</taxon>
        <taxon>Paenibacillus</taxon>
    </lineage>
</organism>
<proteinExistence type="predicted"/>
<dbReference type="KEGG" id="pdh:B9T62_10510"/>
<dbReference type="RefSeq" id="WP_087915194.1">
    <property type="nucleotide sequence ID" value="NZ_CP021780.1"/>
</dbReference>
<dbReference type="Proteomes" id="UP000249890">
    <property type="component" value="Chromosome"/>
</dbReference>
<dbReference type="EMBL" id="CP021780">
    <property type="protein sequence ID" value="ASA21181.1"/>
    <property type="molecule type" value="Genomic_DNA"/>
</dbReference>
<gene>
    <name evidence="1" type="ORF">B9T62_10510</name>
</gene>
<name>A0A2Z2KM97_9BACL</name>